<gene>
    <name evidence="7" type="ORF">INT46_005494</name>
</gene>
<dbReference type="InterPro" id="IPR050346">
    <property type="entry name" value="FMO-like"/>
</dbReference>
<organism evidence="7 8">
    <name type="scientific">Mucor plumbeus</name>
    <dbReference type="NCBI Taxonomy" id="97098"/>
    <lineage>
        <taxon>Eukaryota</taxon>
        <taxon>Fungi</taxon>
        <taxon>Fungi incertae sedis</taxon>
        <taxon>Mucoromycota</taxon>
        <taxon>Mucoromycotina</taxon>
        <taxon>Mucoromycetes</taxon>
        <taxon>Mucorales</taxon>
        <taxon>Mucorineae</taxon>
        <taxon>Mucoraceae</taxon>
        <taxon>Mucor</taxon>
    </lineage>
</organism>
<dbReference type="InterPro" id="IPR000960">
    <property type="entry name" value="Flavin_mOase"/>
</dbReference>
<evidence type="ECO:0000313" key="7">
    <source>
        <dbReference type="EMBL" id="KAG2203343.1"/>
    </source>
</evidence>
<dbReference type="Proteomes" id="UP000650833">
    <property type="component" value="Unassembled WGS sequence"/>
</dbReference>
<keyword evidence="3" id="KW-0285">Flavoprotein</keyword>
<evidence type="ECO:0000256" key="3">
    <source>
        <dbReference type="ARBA" id="ARBA00022630"/>
    </source>
</evidence>
<accession>A0A8H7R323</accession>
<proteinExistence type="inferred from homology"/>
<reference evidence="7" key="1">
    <citation type="submission" date="2020-12" db="EMBL/GenBank/DDBJ databases">
        <title>Metabolic potential, ecology and presence of endohyphal bacteria is reflected in genomic diversity of Mucoromycotina.</title>
        <authorList>
            <person name="Muszewska A."/>
            <person name="Okrasinska A."/>
            <person name="Steczkiewicz K."/>
            <person name="Drgas O."/>
            <person name="Orlowska M."/>
            <person name="Perlinska-Lenart U."/>
            <person name="Aleksandrzak-Piekarczyk T."/>
            <person name="Szatraj K."/>
            <person name="Zielenkiewicz U."/>
            <person name="Pilsyk S."/>
            <person name="Malc E."/>
            <person name="Mieczkowski P."/>
            <person name="Kruszewska J.S."/>
            <person name="Biernat P."/>
            <person name="Pawlowska J."/>
        </authorList>
    </citation>
    <scope>NUCLEOTIDE SEQUENCE</scope>
    <source>
        <strain evidence="7">CBS 226.32</strain>
    </source>
</reference>
<dbReference type="InterPro" id="IPR036188">
    <property type="entry name" value="FAD/NAD-bd_sf"/>
</dbReference>
<evidence type="ECO:0000256" key="1">
    <source>
        <dbReference type="ARBA" id="ARBA00001974"/>
    </source>
</evidence>
<name>A0A8H7R323_9FUNG</name>
<comment type="cofactor">
    <cofactor evidence="1">
        <name>FAD</name>
        <dbReference type="ChEBI" id="CHEBI:57692"/>
    </cofactor>
</comment>
<dbReference type="Pfam" id="PF00743">
    <property type="entry name" value="FMO-like"/>
    <property type="match status" value="2"/>
</dbReference>
<dbReference type="GO" id="GO:0050661">
    <property type="term" value="F:NADP binding"/>
    <property type="evidence" value="ECO:0007669"/>
    <property type="project" value="InterPro"/>
</dbReference>
<evidence type="ECO:0000256" key="6">
    <source>
        <dbReference type="ARBA" id="ARBA00023002"/>
    </source>
</evidence>
<dbReference type="EMBL" id="JAEPRC010000229">
    <property type="protein sequence ID" value="KAG2203343.1"/>
    <property type="molecule type" value="Genomic_DNA"/>
</dbReference>
<dbReference type="Gene3D" id="3.50.50.60">
    <property type="entry name" value="FAD/NAD(P)-binding domain"/>
    <property type="match status" value="2"/>
</dbReference>
<protein>
    <recommendedName>
        <fullName evidence="9">Flavin-containing monooxygenase</fullName>
    </recommendedName>
</protein>
<comment type="similarity">
    <text evidence="2">Belongs to the FMO family.</text>
</comment>
<evidence type="ECO:0000313" key="8">
    <source>
        <dbReference type="Proteomes" id="UP000650833"/>
    </source>
</evidence>
<dbReference type="Pfam" id="PF13450">
    <property type="entry name" value="NAD_binding_8"/>
    <property type="match status" value="1"/>
</dbReference>
<keyword evidence="5" id="KW-0521">NADP</keyword>
<dbReference type="PRINTS" id="PR00370">
    <property type="entry name" value="FMOXYGENASE"/>
</dbReference>
<dbReference type="SUPFAM" id="SSF51905">
    <property type="entry name" value="FAD/NAD(P)-binding domain"/>
    <property type="match status" value="2"/>
</dbReference>
<keyword evidence="8" id="KW-1185">Reference proteome</keyword>
<dbReference type="AlphaFoldDB" id="A0A8H7R323"/>
<evidence type="ECO:0000256" key="2">
    <source>
        <dbReference type="ARBA" id="ARBA00009183"/>
    </source>
</evidence>
<evidence type="ECO:0000256" key="4">
    <source>
        <dbReference type="ARBA" id="ARBA00022827"/>
    </source>
</evidence>
<dbReference type="OrthoDB" id="66881at2759"/>
<dbReference type="PANTHER" id="PTHR23023">
    <property type="entry name" value="DIMETHYLANILINE MONOOXYGENASE"/>
    <property type="match status" value="1"/>
</dbReference>
<dbReference type="GO" id="GO:0004499">
    <property type="term" value="F:N,N-dimethylaniline monooxygenase activity"/>
    <property type="evidence" value="ECO:0007669"/>
    <property type="project" value="InterPro"/>
</dbReference>
<dbReference type="GO" id="GO:0050660">
    <property type="term" value="F:flavin adenine dinucleotide binding"/>
    <property type="evidence" value="ECO:0007669"/>
    <property type="project" value="InterPro"/>
</dbReference>
<evidence type="ECO:0000256" key="5">
    <source>
        <dbReference type="ARBA" id="ARBA00022857"/>
    </source>
</evidence>
<dbReference type="InterPro" id="IPR020946">
    <property type="entry name" value="Flavin_mOase-like"/>
</dbReference>
<keyword evidence="4" id="KW-0274">FAD</keyword>
<sequence>MSSKDDNTTKQITFEEIVQKSLEEANEALKDPYVFKKRIGKVAVIGAGPSGLASARHLKEAGLAVRVFDRNSYVGGVWVYSERPRPKPKMPSSRVGRQVEHAALITTNPANEPQKKLFEMTPEMQNLLLTKKPPSACYRDLYNNTATHLMALPDFPFPENTPYCIPHHGISEYLENYANEFDLMPLIELDTSVDLVTKNQDDHTWELSLSKYDVYASGMVRETRWRETFDAVVVASGQHQDPFVPDIQGLTAYNKIYPDRVSHSVQYRKPEDYKDKHVVVVGGSVSAVDIVRSLEGFAKTITISIKGPFESPFLIYQLLRSLIPKSVSIKPEIKAFLNAKGEADGSVVFEDNTTLDNIDHVIFCTGFNSRMPFLGDLAIPKEQADVKVFPPRPIYDDVPESHVVLGPQFPLNLYREAFLMSDPTLTFVGQPPFFSTSSQFDTQARAVARVWSGAALLPNTNLMLKYASEHDDGISPQELFNGDRRRREPFVVWLNYHANEISASDKDGKMYKPLENYREDYEAEGLKTMTQWITSSEETLKKTKEYINKHYL</sequence>
<dbReference type="FunFam" id="3.50.50.60:FF:000023">
    <property type="entry name" value="Dimethylaniline monooxygenase [N-oxide-forming]"/>
    <property type="match status" value="1"/>
</dbReference>
<comment type="caution">
    <text evidence="7">The sequence shown here is derived from an EMBL/GenBank/DDBJ whole genome shotgun (WGS) entry which is preliminary data.</text>
</comment>
<keyword evidence="6" id="KW-0560">Oxidoreductase</keyword>
<evidence type="ECO:0008006" key="9">
    <source>
        <dbReference type="Google" id="ProtNLM"/>
    </source>
</evidence>